<dbReference type="InterPro" id="IPR041546">
    <property type="entry name" value="ClpA/ClpB_AAA_lid"/>
</dbReference>
<reference evidence="9 10" key="1">
    <citation type="submission" date="2019-06" db="EMBL/GenBank/DDBJ databases">
        <title>Sequencing the genomes of 1000 actinobacteria strains.</title>
        <authorList>
            <person name="Klenk H.-P."/>
        </authorList>
    </citation>
    <scope>NUCLEOTIDE SEQUENCE [LARGE SCALE GENOMIC DNA]</scope>
    <source>
        <strain evidence="9 10">DSM 43186</strain>
    </source>
</reference>
<dbReference type="InterPro" id="IPR050130">
    <property type="entry name" value="ClpA_ClpB"/>
</dbReference>
<evidence type="ECO:0000256" key="3">
    <source>
        <dbReference type="ARBA" id="ARBA00022840"/>
    </source>
</evidence>
<evidence type="ECO:0000313" key="9">
    <source>
        <dbReference type="EMBL" id="TQM75286.1"/>
    </source>
</evidence>
<dbReference type="GO" id="GO:0008233">
    <property type="term" value="F:peptidase activity"/>
    <property type="evidence" value="ECO:0007669"/>
    <property type="project" value="UniProtKB-KW"/>
</dbReference>
<dbReference type="PANTHER" id="PTHR11638:SF18">
    <property type="entry name" value="HEAT SHOCK PROTEIN 104"/>
    <property type="match status" value="1"/>
</dbReference>
<dbReference type="InterPro" id="IPR027417">
    <property type="entry name" value="P-loop_NTPase"/>
</dbReference>
<dbReference type="Pfam" id="PF02861">
    <property type="entry name" value="Clp_N"/>
    <property type="match status" value="1"/>
</dbReference>
<organism evidence="9 10">
    <name type="scientific">Thermopolyspora flexuosa</name>
    <dbReference type="NCBI Taxonomy" id="103836"/>
    <lineage>
        <taxon>Bacteria</taxon>
        <taxon>Bacillati</taxon>
        <taxon>Actinomycetota</taxon>
        <taxon>Actinomycetes</taxon>
        <taxon>Streptosporangiales</taxon>
        <taxon>Streptosporangiaceae</taxon>
        <taxon>Thermopolyspora</taxon>
    </lineage>
</organism>
<dbReference type="InterPro" id="IPR003959">
    <property type="entry name" value="ATPase_AAA_core"/>
</dbReference>
<accession>A0A543IXI7</accession>
<dbReference type="AlphaFoldDB" id="A0A543IXI7"/>
<keyword evidence="9" id="KW-0378">Hydrolase</keyword>
<dbReference type="InterPro" id="IPR001943">
    <property type="entry name" value="UVR_dom"/>
</dbReference>
<dbReference type="InterPro" id="IPR019489">
    <property type="entry name" value="Clp_ATPase_C"/>
</dbReference>
<dbReference type="OrthoDB" id="3170949at2"/>
<evidence type="ECO:0000259" key="7">
    <source>
        <dbReference type="PROSITE" id="PS50151"/>
    </source>
</evidence>
<evidence type="ECO:0000256" key="6">
    <source>
        <dbReference type="SAM" id="MobiDB-lite"/>
    </source>
</evidence>
<dbReference type="Gene3D" id="3.40.50.300">
    <property type="entry name" value="P-loop containing nucleotide triphosphate hydrolases"/>
    <property type="match status" value="2"/>
</dbReference>
<evidence type="ECO:0000256" key="2">
    <source>
        <dbReference type="ARBA" id="ARBA00022741"/>
    </source>
</evidence>
<keyword evidence="2" id="KW-0547">Nucleotide-binding</keyword>
<comment type="caution">
    <text evidence="9">The sequence shown here is derived from an EMBL/GenBank/DDBJ whole genome shotgun (WGS) entry which is preliminary data.</text>
</comment>
<dbReference type="Pfam" id="PF17871">
    <property type="entry name" value="AAA_lid_9"/>
    <property type="match status" value="1"/>
</dbReference>
<keyword evidence="4" id="KW-0143">Chaperone</keyword>
<dbReference type="InterPro" id="IPR004176">
    <property type="entry name" value="Clp_R_N"/>
</dbReference>
<evidence type="ECO:0000313" key="10">
    <source>
        <dbReference type="Proteomes" id="UP000319213"/>
    </source>
</evidence>
<dbReference type="Gene3D" id="4.10.860.10">
    <property type="entry name" value="UVR domain"/>
    <property type="match status" value="1"/>
</dbReference>
<dbReference type="Pfam" id="PF07724">
    <property type="entry name" value="AAA_2"/>
    <property type="match status" value="1"/>
</dbReference>
<sequence>MATSPYGSIFDEEPFRDFDLLTGGSPGGQDTWPPGRPGVHRVDIARLFSEAARGLLHRAARFATERGAPDLDVLDLLVAAIEEEPTRTLLREAGADREELAERIAAALPPGDGDGTPPATLSPTAKRAFLDAQRIARALRSSYIGPEHLLLALAANPASSAARVLEAAGAGADRIRETVLGSGLIPEPGSAPPPRTTTPTLDAYGHDLTERARQGDLDPVIGREDEIEQVIEVLSRRHRDRPLLVGEPGVGRRAIVAAIAQRVVNGAVPEPLRGARIVALDVPALLGGPERRGEAAERVARLLEEIRTCGERLLLFVADLHAVLGPQADTPLWPVLARSDLPLIAATTPDGHRAVLAADPAAADRFQPVPVREPGVVETVGILSCLRDRYEAHHQVRITEDALDAAAELADRFLSGRSLPGKAVELLDQACARVRLRALTPGPEALRLEERLDELRRERDQAVAGEDYERAQELRHHIDLLWPRLQEARRGTVPEPRVTVRDVAEIVARHTGIPAARLAEGERSRLLGLERCLHERVVGQQEAVRAVADAVRRARAGLGDPHRPIGAFLFAGPPGVGRGELARALATALFGGEEHLVRIDLSAYREAADAARLLGTAPGGPDGGRAGDVADAATGTLGEAMRHRPHAVLLLDRADEAHPEVRAALADALRRARPRADLARAIVILTATTAAHPAGGDPAEARRAVVAELRRRLGPDLVDRADALDEIVLFRPLDRAEVLRITEMALEPLCRRLRAHNITLEIADPVVAWLADRGHTPEHGARPLRRTVRRELEDRIAGLLLAGQIGPGDTVVVGTEDGELDIQVRLPQPSADRPAPPGRAGEQEPLTAGT</sequence>
<dbReference type="Gene3D" id="1.10.8.60">
    <property type="match status" value="2"/>
</dbReference>
<gene>
    <name evidence="9" type="ORF">FHX40_1991</name>
</gene>
<feature type="domain" description="Clp R" evidence="8">
    <location>
        <begin position="44"/>
        <end position="187"/>
    </location>
</feature>
<dbReference type="PRINTS" id="PR00300">
    <property type="entry name" value="CLPPROTEASEA"/>
</dbReference>
<name>A0A543IXI7_9ACTN</name>
<dbReference type="Pfam" id="PF10431">
    <property type="entry name" value="ClpB_D2-small"/>
    <property type="match status" value="1"/>
</dbReference>
<dbReference type="SUPFAM" id="SSF81923">
    <property type="entry name" value="Double Clp-N motif"/>
    <property type="match status" value="1"/>
</dbReference>
<keyword evidence="1 5" id="KW-0677">Repeat</keyword>
<dbReference type="InterPro" id="IPR003593">
    <property type="entry name" value="AAA+_ATPase"/>
</dbReference>
<dbReference type="SUPFAM" id="SSF52540">
    <property type="entry name" value="P-loop containing nucleoside triphosphate hydrolases"/>
    <property type="match status" value="2"/>
</dbReference>
<evidence type="ECO:0000256" key="5">
    <source>
        <dbReference type="PROSITE-ProRule" id="PRU01251"/>
    </source>
</evidence>
<feature type="domain" description="UVR" evidence="7">
    <location>
        <begin position="449"/>
        <end position="484"/>
    </location>
</feature>
<dbReference type="SMART" id="SM01086">
    <property type="entry name" value="ClpB_D2-small"/>
    <property type="match status" value="1"/>
</dbReference>
<dbReference type="Proteomes" id="UP000319213">
    <property type="component" value="Unassembled WGS sequence"/>
</dbReference>
<evidence type="ECO:0000256" key="4">
    <source>
        <dbReference type="ARBA" id="ARBA00023186"/>
    </source>
</evidence>
<keyword evidence="9" id="KW-0645">Protease</keyword>
<dbReference type="PROSITE" id="PS50151">
    <property type="entry name" value="UVR"/>
    <property type="match status" value="1"/>
</dbReference>
<dbReference type="GO" id="GO:0016887">
    <property type="term" value="F:ATP hydrolysis activity"/>
    <property type="evidence" value="ECO:0007669"/>
    <property type="project" value="InterPro"/>
</dbReference>
<dbReference type="GO" id="GO:0006508">
    <property type="term" value="P:proteolysis"/>
    <property type="evidence" value="ECO:0007669"/>
    <property type="project" value="UniProtKB-KW"/>
</dbReference>
<proteinExistence type="predicted"/>
<evidence type="ECO:0000259" key="8">
    <source>
        <dbReference type="PROSITE" id="PS51903"/>
    </source>
</evidence>
<dbReference type="CDD" id="cd00009">
    <property type="entry name" value="AAA"/>
    <property type="match status" value="1"/>
</dbReference>
<dbReference type="GO" id="GO:0034605">
    <property type="term" value="P:cellular response to heat"/>
    <property type="evidence" value="ECO:0007669"/>
    <property type="project" value="TreeGrafter"/>
</dbReference>
<keyword evidence="3 9" id="KW-0067">ATP-binding</keyword>
<dbReference type="PANTHER" id="PTHR11638">
    <property type="entry name" value="ATP-DEPENDENT CLP PROTEASE"/>
    <property type="match status" value="1"/>
</dbReference>
<protein>
    <submittedName>
        <fullName evidence="9">ATP-dependent Clp protease ATP-binding subunit ClpC</fullName>
    </submittedName>
</protein>
<dbReference type="Gene3D" id="1.10.1780.10">
    <property type="entry name" value="Clp, N-terminal domain"/>
    <property type="match status" value="1"/>
</dbReference>
<feature type="region of interest" description="Disordered" evidence="6">
    <location>
        <begin position="824"/>
        <end position="850"/>
    </location>
</feature>
<dbReference type="InterPro" id="IPR036628">
    <property type="entry name" value="Clp_N_dom_sf"/>
</dbReference>
<dbReference type="RefSeq" id="WP_142259327.1">
    <property type="nucleotide sequence ID" value="NZ_BMPV01000011.1"/>
</dbReference>
<dbReference type="GO" id="GO:0005737">
    <property type="term" value="C:cytoplasm"/>
    <property type="evidence" value="ECO:0007669"/>
    <property type="project" value="TreeGrafter"/>
</dbReference>
<dbReference type="EMBL" id="VFPQ01000001">
    <property type="protein sequence ID" value="TQM75286.1"/>
    <property type="molecule type" value="Genomic_DNA"/>
</dbReference>
<dbReference type="CDD" id="cd19499">
    <property type="entry name" value="RecA-like_ClpB_Hsp104-like"/>
    <property type="match status" value="1"/>
</dbReference>
<keyword evidence="10" id="KW-1185">Reference proteome</keyword>
<dbReference type="PROSITE" id="PS51903">
    <property type="entry name" value="CLP_R"/>
    <property type="match status" value="1"/>
</dbReference>
<dbReference type="InterPro" id="IPR001270">
    <property type="entry name" value="ClpA/B"/>
</dbReference>
<evidence type="ECO:0000256" key="1">
    <source>
        <dbReference type="ARBA" id="ARBA00022737"/>
    </source>
</evidence>
<dbReference type="GO" id="GO:0005524">
    <property type="term" value="F:ATP binding"/>
    <property type="evidence" value="ECO:0007669"/>
    <property type="project" value="UniProtKB-KW"/>
</dbReference>
<dbReference type="SMART" id="SM00382">
    <property type="entry name" value="AAA"/>
    <property type="match status" value="2"/>
</dbReference>